<dbReference type="HAMAP" id="MF_00736">
    <property type="entry name" value="Ribosomal_uL11"/>
    <property type="match status" value="1"/>
</dbReference>
<sequence length="165" mass="18637">MATAAPPLGPQLGQRGLNVANFCKEFNKETGHIKPGTVLPTRISIKPDRTYDLEICSPTTSWLLKRAAGIRRGKQFPNEIVGKLSVKHIYEIAKVKSQDKCLVGVPLQDICRMIIKSCRTIGIEVTHEDLNPDEYREFLDKRRQIVQEQLKQLAEKKAAKMLRTA</sequence>
<name>A0A0M3JV95_ANISI</name>
<dbReference type="Gene3D" id="1.10.10.250">
    <property type="entry name" value="Ribosomal protein L11, C-terminal domain"/>
    <property type="match status" value="1"/>
</dbReference>
<evidence type="ECO:0000313" key="11">
    <source>
        <dbReference type="Proteomes" id="UP000267096"/>
    </source>
</evidence>
<dbReference type="GO" id="GO:0005762">
    <property type="term" value="C:mitochondrial large ribosomal subunit"/>
    <property type="evidence" value="ECO:0007669"/>
    <property type="project" value="TreeGrafter"/>
</dbReference>
<evidence type="ECO:0000256" key="7">
    <source>
        <dbReference type="RuleBase" id="RU003978"/>
    </source>
</evidence>
<dbReference type="OrthoDB" id="1091498at2759"/>
<dbReference type="WBParaSite" id="ASIM_0001214101-mRNA-1">
    <property type="protein sequence ID" value="ASIM_0001214101-mRNA-1"/>
    <property type="gene ID" value="ASIM_0001214101"/>
</dbReference>
<evidence type="ECO:0000256" key="1">
    <source>
        <dbReference type="ARBA" id="ARBA00010537"/>
    </source>
</evidence>
<comment type="subunit">
    <text evidence="4">Component of the mitochondrial ribosome large subunit (39S) which comprises a 16S rRNA and about 50 distinct proteins.</text>
</comment>
<dbReference type="AlphaFoldDB" id="A0A0M3JV95"/>
<dbReference type="PANTHER" id="PTHR11661">
    <property type="entry name" value="60S RIBOSOMAL PROTEIN L12"/>
    <property type="match status" value="1"/>
</dbReference>
<evidence type="ECO:0000259" key="8">
    <source>
        <dbReference type="Pfam" id="PF00298"/>
    </source>
</evidence>
<evidence type="ECO:0000256" key="3">
    <source>
        <dbReference type="ARBA" id="ARBA00023274"/>
    </source>
</evidence>
<organism evidence="12">
    <name type="scientific">Anisakis simplex</name>
    <name type="common">Herring worm</name>
    <dbReference type="NCBI Taxonomy" id="6269"/>
    <lineage>
        <taxon>Eukaryota</taxon>
        <taxon>Metazoa</taxon>
        <taxon>Ecdysozoa</taxon>
        <taxon>Nematoda</taxon>
        <taxon>Chromadorea</taxon>
        <taxon>Rhabditida</taxon>
        <taxon>Spirurina</taxon>
        <taxon>Ascaridomorpha</taxon>
        <taxon>Ascaridoidea</taxon>
        <taxon>Anisakidae</taxon>
        <taxon>Anisakis</taxon>
        <taxon>Anisakis simplex complex</taxon>
    </lineage>
</organism>
<dbReference type="GO" id="GO:0003735">
    <property type="term" value="F:structural constituent of ribosome"/>
    <property type="evidence" value="ECO:0007669"/>
    <property type="project" value="InterPro"/>
</dbReference>
<dbReference type="Gene3D" id="3.30.1550.10">
    <property type="entry name" value="Ribosomal protein L11/L12, N-terminal domain"/>
    <property type="match status" value="1"/>
</dbReference>
<evidence type="ECO:0000313" key="10">
    <source>
        <dbReference type="EMBL" id="VDK45432.1"/>
    </source>
</evidence>
<dbReference type="InterPro" id="IPR020783">
    <property type="entry name" value="Ribosomal_uL11_C"/>
</dbReference>
<evidence type="ECO:0000256" key="5">
    <source>
        <dbReference type="ARBA" id="ARBA00040104"/>
    </source>
</evidence>
<dbReference type="InterPro" id="IPR020784">
    <property type="entry name" value="Ribosomal_uL11_N"/>
</dbReference>
<keyword evidence="11" id="KW-1185">Reference proteome</keyword>
<dbReference type="PANTHER" id="PTHR11661:SF1">
    <property type="entry name" value="LARGE RIBOSOMAL SUBUNIT PROTEIN UL11M"/>
    <property type="match status" value="1"/>
</dbReference>
<dbReference type="GO" id="GO:0070180">
    <property type="term" value="F:large ribosomal subunit rRNA binding"/>
    <property type="evidence" value="ECO:0007669"/>
    <property type="project" value="TreeGrafter"/>
</dbReference>
<dbReference type="SUPFAM" id="SSF46906">
    <property type="entry name" value="Ribosomal protein L11, C-terminal domain"/>
    <property type="match status" value="1"/>
</dbReference>
<dbReference type="Proteomes" id="UP000267096">
    <property type="component" value="Unassembled WGS sequence"/>
</dbReference>
<evidence type="ECO:0000256" key="4">
    <source>
        <dbReference type="ARBA" id="ARBA00038782"/>
    </source>
</evidence>
<dbReference type="Pfam" id="PF03946">
    <property type="entry name" value="Ribosomal_L11_N"/>
    <property type="match status" value="1"/>
</dbReference>
<gene>
    <name evidence="10" type="ORF">ASIM_LOCUS11607</name>
</gene>
<dbReference type="InterPro" id="IPR036769">
    <property type="entry name" value="Ribosomal_uL11_C_sf"/>
</dbReference>
<dbReference type="GO" id="GO:0006412">
    <property type="term" value="P:translation"/>
    <property type="evidence" value="ECO:0007669"/>
    <property type="project" value="InterPro"/>
</dbReference>
<dbReference type="CDD" id="cd00349">
    <property type="entry name" value="Ribosomal_L11"/>
    <property type="match status" value="1"/>
</dbReference>
<comment type="similarity">
    <text evidence="1 7">Belongs to the universal ribosomal protein uL11 family.</text>
</comment>
<dbReference type="InterPro" id="IPR036796">
    <property type="entry name" value="Ribosomal_uL11_N_sf"/>
</dbReference>
<keyword evidence="3 7" id="KW-0687">Ribonucleoprotein</keyword>
<dbReference type="InterPro" id="IPR000911">
    <property type="entry name" value="Ribosomal_uL11"/>
</dbReference>
<dbReference type="Pfam" id="PF00298">
    <property type="entry name" value="Ribosomal_L11"/>
    <property type="match status" value="1"/>
</dbReference>
<dbReference type="SUPFAM" id="SSF54747">
    <property type="entry name" value="Ribosomal L11/L12e N-terminal domain"/>
    <property type="match status" value="1"/>
</dbReference>
<reference evidence="10 11" key="2">
    <citation type="submission" date="2018-11" db="EMBL/GenBank/DDBJ databases">
        <authorList>
            <consortium name="Pathogen Informatics"/>
        </authorList>
    </citation>
    <scope>NUCLEOTIDE SEQUENCE [LARGE SCALE GENOMIC DNA]</scope>
</reference>
<evidence type="ECO:0000256" key="6">
    <source>
        <dbReference type="ARBA" id="ARBA00041455"/>
    </source>
</evidence>
<dbReference type="SMART" id="SM00649">
    <property type="entry name" value="RL11"/>
    <property type="match status" value="1"/>
</dbReference>
<keyword evidence="2 7" id="KW-0689">Ribosomal protein</keyword>
<evidence type="ECO:0000313" key="12">
    <source>
        <dbReference type="WBParaSite" id="ASIM_0001214101-mRNA-1"/>
    </source>
</evidence>
<dbReference type="EMBL" id="UYRR01031086">
    <property type="protein sequence ID" value="VDK45432.1"/>
    <property type="molecule type" value="Genomic_DNA"/>
</dbReference>
<evidence type="ECO:0000259" key="9">
    <source>
        <dbReference type="Pfam" id="PF03946"/>
    </source>
</evidence>
<accession>A0A0M3JV95</accession>
<reference evidence="12" key="1">
    <citation type="submission" date="2017-02" db="UniProtKB">
        <authorList>
            <consortium name="WormBaseParasite"/>
        </authorList>
    </citation>
    <scope>IDENTIFICATION</scope>
</reference>
<feature type="domain" description="Large ribosomal subunit protein uL11 N-terminal" evidence="9">
    <location>
        <begin position="2"/>
        <end position="51"/>
    </location>
</feature>
<proteinExistence type="inferred from homology"/>
<protein>
    <recommendedName>
        <fullName evidence="5">Large ribosomal subunit protein uL11m</fullName>
    </recommendedName>
    <alternativeName>
        <fullName evidence="6">39S ribosomal protein L11, mitochondrial</fullName>
    </alternativeName>
</protein>
<evidence type="ECO:0000256" key="2">
    <source>
        <dbReference type="ARBA" id="ARBA00022980"/>
    </source>
</evidence>
<feature type="domain" description="Large ribosomal subunit protein uL11 C-terminal" evidence="8">
    <location>
        <begin position="57"/>
        <end position="125"/>
    </location>
</feature>
<dbReference type="FunFam" id="1.10.10.250:FF:000003">
    <property type="entry name" value="Mitochondrial ribosomal protein L11"/>
    <property type="match status" value="1"/>
</dbReference>